<keyword evidence="3" id="KW-0963">Cytoplasm</keyword>
<comment type="subunit">
    <text evidence="3">Homodimer.</text>
</comment>
<dbReference type="GO" id="GO:0051087">
    <property type="term" value="F:protein-folding chaperone binding"/>
    <property type="evidence" value="ECO:0007669"/>
    <property type="project" value="InterPro"/>
</dbReference>
<dbReference type="GO" id="GO:0000774">
    <property type="term" value="F:adenyl-nucleotide exchange factor activity"/>
    <property type="evidence" value="ECO:0007669"/>
    <property type="project" value="InterPro"/>
</dbReference>
<dbReference type="PANTHER" id="PTHR21237:SF23">
    <property type="entry name" value="GRPE PROTEIN HOMOLOG, MITOCHONDRIAL"/>
    <property type="match status" value="1"/>
</dbReference>
<dbReference type="GO" id="GO:0051082">
    <property type="term" value="F:unfolded protein binding"/>
    <property type="evidence" value="ECO:0007669"/>
    <property type="project" value="TreeGrafter"/>
</dbReference>
<dbReference type="InterPro" id="IPR009012">
    <property type="entry name" value="GrpE_head"/>
</dbReference>
<evidence type="ECO:0000313" key="6">
    <source>
        <dbReference type="EMBL" id="OHA68878.1"/>
    </source>
</evidence>
<evidence type="ECO:0000256" key="1">
    <source>
        <dbReference type="ARBA" id="ARBA00009054"/>
    </source>
</evidence>
<dbReference type="PROSITE" id="PS01071">
    <property type="entry name" value="GRPE"/>
    <property type="match status" value="1"/>
</dbReference>
<dbReference type="Gene3D" id="2.30.22.10">
    <property type="entry name" value="Head domain of nucleotide exchange factor GrpE"/>
    <property type="match status" value="1"/>
</dbReference>
<dbReference type="GO" id="GO:0006457">
    <property type="term" value="P:protein folding"/>
    <property type="evidence" value="ECO:0007669"/>
    <property type="project" value="InterPro"/>
</dbReference>
<sequence length="153" mass="17830">MDEEKFKKELEELKKEKDEYLAGWQRARADFINYKKEEMERIGGLIEYSQAGFLLKLLPLLDTVEYAERIIPPDMKEDKNVQGFLQIGNQLREFLKSQGVQELKAEQEKFNPEFHEAVGEVEGEKQGTVEEVVEKGYLLRGKLLRPAKVKVIK</sequence>
<dbReference type="InterPro" id="IPR000740">
    <property type="entry name" value="GrpE"/>
</dbReference>
<dbReference type="Pfam" id="PF01025">
    <property type="entry name" value="GrpE"/>
    <property type="match status" value="1"/>
</dbReference>
<evidence type="ECO:0000256" key="2">
    <source>
        <dbReference type="ARBA" id="ARBA00023186"/>
    </source>
</evidence>
<dbReference type="InterPro" id="IPR013805">
    <property type="entry name" value="GrpE_CC"/>
</dbReference>
<dbReference type="SUPFAM" id="SSF51064">
    <property type="entry name" value="Head domain of nucleotide exchange factor GrpE"/>
    <property type="match status" value="1"/>
</dbReference>
<dbReference type="PANTHER" id="PTHR21237">
    <property type="entry name" value="GRPE PROTEIN"/>
    <property type="match status" value="1"/>
</dbReference>
<evidence type="ECO:0000256" key="5">
    <source>
        <dbReference type="RuleBase" id="RU004478"/>
    </source>
</evidence>
<name>A0A1G2R8K1_9BACT</name>
<comment type="caution">
    <text evidence="6">The sequence shown here is derived from an EMBL/GenBank/DDBJ whole genome shotgun (WGS) entry which is preliminary data.</text>
</comment>
<reference evidence="6 7" key="1">
    <citation type="journal article" date="2016" name="Nat. Commun.">
        <title>Thousands of microbial genomes shed light on interconnected biogeochemical processes in an aquifer system.</title>
        <authorList>
            <person name="Anantharaman K."/>
            <person name="Brown C.T."/>
            <person name="Hug L.A."/>
            <person name="Sharon I."/>
            <person name="Castelle C.J."/>
            <person name="Probst A.J."/>
            <person name="Thomas B.C."/>
            <person name="Singh A."/>
            <person name="Wilkins M.J."/>
            <person name="Karaoz U."/>
            <person name="Brodie E.L."/>
            <person name="Williams K.H."/>
            <person name="Hubbard S.S."/>
            <person name="Banfield J.F."/>
        </authorList>
    </citation>
    <scope>NUCLEOTIDE SEQUENCE [LARGE SCALE GENOMIC DNA]</scope>
</reference>
<comment type="function">
    <text evidence="3 4">Participates actively in the response to hyperosmotic and heat shock by preventing the aggregation of stress-denatured proteins, in association with DnaK and GrpE. It is the nucleotide exchange factor for DnaK and may function as a thermosensor. Unfolded proteins bind initially to DnaJ; upon interaction with the DnaJ-bound protein, DnaK hydrolyzes its bound ATP, resulting in the formation of a stable complex. GrpE releases ADP from DnaK; ATP binding to DnaK triggers the release of the substrate protein, thus completing the reaction cycle. Several rounds of ATP-dependent interactions between DnaJ, DnaK and GrpE are required for fully efficient folding.</text>
</comment>
<organism evidence="6 7">
    <name type="scientific">Candidatus Wildermuthbacteria bacterium RIFCSPHIGHO2_02_FULL_48_16</name>
    <dbReference type="NCBI Taxonomy" id="1802453"/>
    <lineage>
        <taxon>Bacteria</taxon>
        <taxon>Candidatus Wildermuthiibacteriota</taxon>
    </lineage>
</organism>
<evidence type="ECO:0000256" key="3">
    <source>
        <dbReference type="HAMAP-Rule" id="MF_01151"/>
    </source>
</evidence>
<dbReference type="Proteomes" id="UP000178529">
    <property type="component" value="Unassembled WGS sequence"/>
</dbReference>
<accession>A0A1G2R8K1</accession>
<gene>
    <name evidence="3" type="primary">grpE</name>
    <name evidence="6" type="ORF">A3J68_00755</name>
</gene>
<comment type="subcellular location">
    <subcellularLocation>
        <location evidence="3">Cytoplasm</location>
    </subcellularLocation>
</comment>
<protein>
    <recommendedName>
        <fullName evidence="3 4">Protein GrpE</fullName>
    </recommendedName>
    <alternativeName>
        <fullName evidence="3">HSP-70 cofactor</fullName>
    </alternativeName>
</protein>
<proteinExistence type="inferred from homology"/>
<evidence type="ECO:0000313" key="7">
    <source>
        <dbReference type="Proteomes" id="UP000178529"/>
    </source>
</evidence>
<keyword evidence="2 3" id="KW-0143">Chaperone</keyword>
<dbReference type="PRINTS" id="PR00773">
    <property type="entry name" value="GRPEPROTEIN"/>
</dbReference>
<dbReference type="GO" id="GO:0042803">
    <property type="term" value="F:protein homodimerization activity"/>
    <property type="evidence" value="ECO:0007669"/>
    <property type="project" value="InterPro"/>
</dbReference>
<dbReference type="SUPFAM" id="SSF58014">
    <property type="entry name" value="Coiled-coil domain of nucleotide exchange factor GrpE"/>
    <property type="match status" value="1"/>
</dbReference>
<evidence type="ECO:0000256" key="4">
    <source>
        <dbReference type="RuleBase" id="RU000639"/>
    </source>
</evidence>
<dbReference type="AlphaFoldDB" id="A0A1G2R8K1"/>
<dbReference type="Gene3D" id="3.90.20.20">
    <property type="match status" value="1"/>
</dbReference>
<dbReference type="HAMAP" id="MF_01151">
    <property type="entry name" value="GrpE"/>
    <property type="match status" value="1"/>
</dbReference>
<dbReference type="GO" id="GO:0005737">
    <property type="term" value="C:cytoplasm"/>
    <property type="evidence" value="ECO:0007669"/>
    <property type="project" value="UniProtKB-SubCell"/>
</dbReference>
<keyword evidence="3 4" id="KW-0346">Stress response</keyword>
<dbReference type="EMBL" id="MHTY01000012">
    <property type="protein sequence ID" value="OHA68878.1"/>
    <property type="molecule type" value="Genomic_DNA"/>
</dbReference>
<comment type="similarity">
    <text evidence="1 3 5">Belongs to the GrpE family.</text>
</comment>